<sequence>MIKARPALRIDRARLANPRPGDRARLANALELVTHASTGVDARALLLIRRVRMRRPLAEGLEGFAGELIERIRAARTASGRGAVESVYFADEVALECAVVAAWLGGEALPELVRRAVPASTTPRLRWRQRLLADPVRLPRVIAALADTRLAGRWLAHFERGELQATADLLVRVYGGGIAPVERAEATPDVPVSEPPRQARARIPALVEAIAAARAETGEPIAQMLIAVSLLAVRRPELLATRAFVEAHADWIEAATAQPPARDVIEALGAEMAGAAVLKPSSRTGSPQESRGGAIAPVEGPRPGGSMRAIADRRDDLTGSEPACATTPATPRQEAPLEAIAVPVEAPPRIVASEHAGLFFLLNIFLALGLYGDFTRPGHGLRGLSPFELLLLLGRQWLGPGLAGDPLAPLLRELAGLGPRERVGSNFEAPAWRVQPEWLAPWPVAPQRAIRGPHGTSRWHMAGFPIADVWHAPRPESWMRRRWVACLGRYLEARIARALGEEDYRAAVAILADRPGTIRIDSERIEIGFLLDTHPLGLRLAGLDRDPGWIPAAGRSIGFRFA</sequence>
<accession>A0ABU3Y4J9</accession>
<evidence type="ECO:0000256" key="1">
    <source>
        <dbReference type="SAM" id="MobiDB-lite"/>
    </source>
</evidence>
<comment type="caution">
    <text evidence="2">The sequence shown here is derived from an EMBL/GenBank/DDBJ whole genome shotgun (WGS) entry which is preliminary data.</text>
</comment>
<keyword evidence="3" id="KW-1185">Reference proteome</keyword>
<feature type="region of interest" description="Disordered" evidence="1">
    <location>
        <begin position="278"/>
        <end position="309"/>
    </location>
</feature>
<reference evidence="2 3" key="1">
    <citation type="submission" date="2023-10" db="EMBL/GenBank/DDBJ databases">
        <title>Sphingomonas sp. HF-S4 16S ribosomal RNA gene Genome sequencing and assembly.</title>
        <authorList>
            <person name="Lee H."/>
        </authorList>
    </citation>
    <scope>NUCLEOTIDE SEQUENCE [LARGE SCALE GENOMIC DNA]</scope>
    <source>
        <strain evidence="2 3">HF-S4</strain>
    </source>
</reference>
<organism evidence="2 3">
    <name type="scientific">Sphingomonas agrestis</name>
    <dbReference type="NCBI Taxonomy" id="3080540"/>
    <lineage>
        <taxon>Bacteria</taxon>
        <taxon>Pseudomonadati</taxon>
        <taxon>Pseudomonadota</taxon>
        <taxon>Alphaproteobacteria</taxon>
        <taxon>Sphingomonadales</taxon>
        <taxon>Sphingomonadaceae</taxon>
        <taxon>Sphingomonas</taxon>
    </lineage>
</organism>
<proteinExistence type="predicted"/>
<dbReference type="Proteomes" id="UP001273531">
    <property type="component" value="Unassembled WGS sequence"/>
</dbReference>
<gene>
    <name evidence="2" type="ORF">RZN05_05010</name>
</gene>
<evidence type="ECO:0000313" key="2">
    <source>
        <dbReference type="EMBL" id="MDV3456334.1"/>
    </source>
</evidence>
<dbReference type="EMBL" id="JAWJEJ010000001">
    <property type="protein sequence ID" value="MDV3456334.1"/>
    <property type="molecule type" value="Genomic_DNA"/>
</dbReference>
<evidence type="ECO:0000313" key="3">
    <source>
        <dbReference type="Proteomes" id="UP001273531"/>
    </source>
</evidence>
<protein>
    <submittedName>
        <fullName evidence="2">Uncharacterized protein</fullName>
    </submittedName>
</protein>
<name>A0ABU3Y4J9_9SPHN</name>
<dbReference type="RefSeq" id="WP_317225521.1">
    <property type="nucleotide sequence ID" value="NZ_JAWJEJ010000001.1"/>
</dbReference>